<reference evidence="1" key="1">
    <citation type="submission" date="2014-08" db="EMBL/GenBank/DDBJ databases">
        <title>Comparative genomics of the Paenibacillus odorifer group.</title>
        <authorList>
            <person name="den Bakker H.C."/>
            <person name="Tsai Y.-C.Y.-C."/>
            <person name="Martin N."/>
            <person name="Korlach J."/>
            <person name="Wiedmann M."/>
        </authorList>
    </citation>
    <scope>NUCLEOTIDE SEQUENCE [LARGE SCALE GENOMIC DNA]</scope>
    <source>
        <strain evidence="1">DSM 13188</strain>
    </source>
</reference>
<dbReference type="OrthoDB" id="2646975at2"/>
<dbReference type="Proteomes" id="UP000029518">
    <property type="component" value="Chromosome"/>
</dbReference>
<organism evidence="1 2">
    <name type="scientific">Paenibacillus borealis</name>
    <dbReference type="NCBI Taxonomy" id="160799"/>
    <lineage>
        <taxon>Bacteria</taxon>
        <taxon>Bacillati</taxon>
        <taxon>Bacillota</taxon>
        <taxon>Bacilli</taxon>
        <taxon>Bacillales</taxon>
        <taxon>Paenibacillaceae</taxon>
        <taxon>Paenibacillus</taxon>
    </lineage>
</organism>
<evidence type="ECO:0000313" key="1">
    <source>
        <dbReference type="EMBL" id="AIQ59702.1"/>
    </source>
</evidence>
<dbReference type="KEGG" id="pbd:PBOR_24155"/>
<sequence>MAMAYEQGELFAKASEEEITETEFYLERYRDMILFIEDFNGFQSEMAQVAVDGEAARRLSADELHADKTANAVILTEKQKWMYERYRVYTFMIFRAYNLIPHQGIKKVIKARFIEGHNRSNTILFTYASGSTVDRYIERGTKMIANSLVQMGFFDEILKRN</sequence>
<name>A0A089LFP5_PAEBO</name>
<protein>
    <submittedName>
        <fullName evidence="1">Uncharacterized protein</fullName>
    </submittedName>
</protein>
<dbReference type="AlphaFoldDB" id="A0A089LFP5"/>
<dbReference type="EMBL" id="CP009285">
    <property type="protein sequence ID" value="AIQ59702.1"/>
    <property type="molecule type" value="Genomic_DNA"/>
</dbReference>
<gene>
    <name evidence="1" type="ORF">PBOR_24155</name>
</gene>
<proteinExistence type="predicted"/>
<dbReference type="RefSeq" id="WP_042215813.1">
    <property type="nucleotide sequence ID" value="NZ_CP009285.1"/>
</dbReference>
<evidence type="ECO:0000313" key="2">
    <source>
        <dbReference type="Proteomes" id="UP000029518"/>
    </source>
</evidence>
<accession>A0A089LFP5</accession>
<keyword evidence="2" id="KW-1185">Reference proteome</keyword>
<dbReference type="HOGENOM" id="CLU_1625457_0_0_9"/>